<protein>
    <submittedName>
        <fullName evidence="1">Uncharacterized protein</fullName>
    </submittedName>
</protein>
<reference evidence="1 2" key="1">
    <citation type="submission" date="2014-11" db="EMBL/GenBank/DDBJ databases">
        <authorList>
            <person name="Zhu J."/>
            <person name="Qi W."/>
            <person name="Song R."/>
        </authorList>
    </citation>
    <scope>NUCLEOTIDE SEQUENCE [LARGE SCALE GENOMIC DNA]</scope>
</reference>
<keyword evidence="2" id="KW-1185">Reference proteome</keyword>
<dbReference type="Proteomes" id="UP000041254">
    <property type="component" value="Unassembled WGS sequence"/>
</dbReference>
<dbReference type="InParanoid" id="A0A0G4GED2"/>
<evidence type="ECO:0000313" key="1">
    <source>
        <dbReference type="EMBL" id="CEM27750.1"/>
    </source>
</evidence>
<dbReference type="AlphaFoldDB" id="A0A0G4GED2"/>
<dbReference type="PhylomeDB" id="A0A0G4GED2"/>
<sequence>MCLVRDGGRWDDWPDYLSVLSGAREVTLPIRITDADVELLRDSMPHLDEQRQATRPRNGIGRPPRFVTEGTLFFVYNNKYGRDILLRDFTCRQSIRVGLRFSFRSPPSPPLNGVYLSVMRFLANQARPLTPTYAAQLERPPALTQYGAAASESMPFVFVLREGFDGPPCVVSLRKEFRISPPTGASSALDMVMTSLISPQQWQGSRVDTPREVDRDHLPFVTPTTMVAHAGAVPDGVERIASPDGAGASVAAVLSFIGEQLNTNGRRLVHRGVTDLLTFVDQLGGGFPEDNVTVEKCFLLYRPEAIQ</sequence>
<proteinExistence type="predicted"/>
<dbReference type="VEuPathDB" id="CryptoDB:Vbra_17555"/>
<accession>A0A0G4GED2</accession>
<name>A0A0G4GED2_VITBC</name>
<organism evidence="1 2">
    <name type="scientific">Vitrella brassicaformis (strain CCMP3155)</name>
    <dbReference type="NCBI Taxonomy" id="1169540"/>
    <lineage>
        <taxon>Eukaryota</taxon>
        <taxon>Sar</taxon>
        <taxon>Alveolata</taxon>
        <taxon>Colpodellida</taxon>
        <taxon>Vitrellaceae</taxon>
        <taxon>Vitrella</taxon>
    </lineage>
</organism>
<evidence type="ECO:0000313" key="2">
    <source>
        <dbReference type="Proteomes" id="UP000041254"/>
    </source>
</evidence>
<dbReference type="EMBL" id="CDMY01000641">
    <property type="protein sequence ID" value="CEM27750.1"/>
    <property type="molecule type" value="Genomic_DNA"/>
</dbReference>
<gene>
    <name evidence="1" type="ORF">Vbra_17555</name>
</gene>